<dbReference type="InterPro" id="IPR011335">
    <property type="entry name" value="Restrct_endonuc-II-like"/>
</dbReference>
<dbReference type="Gene3D" id="3.90.1570.10">
    <property type="entry name" value="tt1808, chain A"/>
    <property type="match status" value="1"/>
</dbReference>
<dbReference type="SUPFAM" id="SSF52980">
    <property type="entry name" value="Restriction endonuclease-like"/>
    <property type="match status" value="1"/>
</dbReference>
<dbReference type="GO" id="GO:0004519">
    <property type="term" value="F:endonuclease activity"/>
    <property type="evidence" value="ECO:0007669"/>
    <property type="project" value="UniProtKB-KW"/>
</dbReference>
<keyword evidence="2" id="KW-0378">Hydrolase</keyword>
<gene>
    <name evidence="2" type="ORF">LKD48_03580</name>
</gene>
<dbReference type="InterPro" id="IPR012296">
    <property type="entry name" value="Nuclease_put_TT1808"/>
</dbReference>
<evidence type="ECO:0000313" key="2">
    <source>
        <dbReference type="EMBL" id="MCC2220728.1"/>
    </source>
</evidence>
<evidence type="ECO:0000259" key="1">
    <source>
        <dbReference type="Pfam" id="PF05685"/>
    </source>
</evidence>
<dbReference type="EMBL" id="JAJEQN010000006">
    <property type="protein sequence ID" value="MCC2220728.1"/>
    <property type="molecule type" value="Genomic_DNA"/>
</dbReference>
<dbReference type="PANTHER" id="PTHR34107:SF4">
    <property type="entry name" value="SLL1222 PROTEIN"/>
    <property type="match status" value="1"/>
</dbReference>
<keyword evidence="3" id="KW-1185">Reference proteome</keyword>
<dbReference type="InterPro" id="IPR008538">
    <property type="entry name" value="Uma2"/>
</dbReference>
<dbReference type="Pfam" id="PF05685">
    <property type="entry name" value="Uma2"/>
    <property type="match status" value="1"/>
</dbReference>
<dbReference type="Proteomes" id="UP001198200">
    <property type="component" value="Unassembled WGS sequence"/>
</dbReference>
<sequence length="182" mass="20451">MALPKEEIKTIADIEALPEGTRAELIDGRLFLDTAPTVTHQAIVNFLVTEINIYIRSKGGKCRVFPSPFDVQLSADDIYNLVQPDISVICDRDKLSNGKRCIGAPDWVIEVVSPSTKAQDYIIKRGKYQAAGVREYWIVDPSKKRVSMCNFETPDYEDCNFNESAKVGIYPDLVINFAEMDI</sequence>
<organism evidence="2 3">
    <name type="scientific">Anthropogastromicrobium aceti</name>
    <dbReference type="NCBI Taxonomy" id="2981768"/>
    <lineage>
        <taxon>Bacteria</taxon>
        <taxon>Bacillati</taxon>
        <taxon>Bacillota</taxon>
        <taxon>Clostridia</taxon>
        <taxon>Lachnospirales</taxon>
        <taxon>Lachnospiraceae</taxon>
        <taxon>Anthropogastromicrobium</taxon>
    </lineage>
</organism>
<accession>A0AAE3E1Z2</accession>
<keyword evidence="2" id="KW-0540">Nuclease</keyword>
<name>A0AAE3E1Z2_9FIRM</name>
<comment type="caution">
    <text evidence="2">The sequence shown here is derived from an EMBL/GenBank/DDBJ whole genome shotgun (WGS) entry which is preliminary data.</text>
</comment>
<proteinExistence type="predicted"/>
<protein>
    <submittedName>
        <fullName evidence="2">Uma2 family endonuclease</fullName>
    </submittedName>
</protein>
<evidence type="ECO:0000313" key="3">
    <source>
        <dbReference type="Proteomes" id="UP001198200"/>
    </source>
</evidence>
<reference evidence="2 3" key="1">
    <citation type="submission" date="2021-10" db="EMBL/GenBank/DDBJ databases">
        <title>Anaerobic single-cell dispensing facilitates the cultivation of human gut bacteria.</title>
        <authorList>
            <person name="Afrizal A."/>
        </authorList>
    </citation>
    <scope>NUCLEOTIDE SEQUENCE [LARGE SCALE GENOMIC DNA]</scope>
    <source>
        <strain evidence="2 3">CLA-AA-H224</strain>
    </source>
</reference>
<dbReference type="CDD" id="cd06260">
    <property type="entry name" value="DUF820-like"/>
    <property type="match status" value="1"/>
</dbReference>
<feature type="domain" description="Putative restriction endonuclease" evidence="1">
    <location>
        <begin position="13"/>
        <end position="166"/>
    </location>
</feature>
<keyword evidence="2" id="KW-0255">Endonuclease</keyword>
<dbReference type="RefSeq" id="WP_066557156.1">
    <property type="nucleotide sequence ID" value="NZ_JAJEQN010000006.1"/>
</dbReference>
<dbReference type="PANTHER" id="PTHR34107">
    <property type="entry name" value="SLL0198 PROTEIN-RELATED"/>
    <property type="match status" value="1"/>
</dbReference>
<dbReference type="AlphaFoldDB" id="A0AAE3E1Z2"/>